<sequence length="146" mass="16831">MWRNADYVEEQKGMMELDKAQAVRQWVESNPNLIEIQVEYQDGETRDFSIEEDEDESGAVVNRAEALQAMLGEVDWDQVVQVEGELVDGDKIELDLEDPDDEDEDDDEDDEDDDEDESATISVVDDEDEDDEDDDDDEDEDEDEED</sequence>
<feature type="compositionally biased region" description="Acidic residues" evidence="1">
    <location>
        <begin position="95"/>
        <end position="146"/>
    </location>
</feature>
<proteinExistence type="predicted"/>
<keyword evidence="3" id="KW-1185">Reference proteome</keyword>
<accession>A0ABW1IKY8</accession>
<name>A0ABW1IKY8_9BACL</name>
<dbReference type="Proteomes" id="UP001596250">
    <property type="component" value="Unassembled WGS sequence"/>
</dbReference>
<dbReference type="RefSeq" id="WP_379892870.1">
    <property type="nucleotide sequence ID" value="NZ_JBHSQV010000031.1"/>
</dbReference>
<evidence type="ECO:0000313" key="2">
    <source>
        <dbReference type="EMBL" id="MFC5985733.1"/>
    </source>
</evidence>
<evidence type="ECO:0008006" key="4">
    <source>
        <dbReference type="Google" id="ProtNLM"/>
    </source>
</evidence>
<feature type="region of interest" description="Disordered" evidence="1">
    <location>
        <begin position="84"/>
        <end position="146"/>
    </location>
</feature>
<dbReference type="EMBL" id="JBHSQV010000031">
    <property type="protein sequence ID" value="MFC5985733.1"/>
    <property type="molecule type" value="Genomic_DNA"/>
</dbReference>
<evidence type="ECO:0000256" key="1">
    <source>
        <dbReference type="SAM" id="MobiDB-lite"/>
    </source>
</evidence>
<comment type="caution">
    <text evidence="2">The sequence shown here is derived from an EMBL/GenBank/DDBJ whole genome shotgun (WGS) entry which is preliminary data.</text>
</comment>
<reference evidence="3" key="1">
    <citation type="journal article" date="2019" name="Int. J. Syst. Evol. Microbiol.">
        <title>The Global Catalogue of Microorganisms (GCM) 10K type strain sequencing project: providing services to taxonomists for standard genome sequencing and annotation.</title>
        <authorList>
            <consortium name="The Broad Institute Genomics Platform"/>
            <consortium name="The Broad Institute Genome Sequencing Center for Infectious Disease"/>
            <person name="Wu L."/>
            <person name="Ma J."/>
        </authorList>
    </citation>
    <scope>NUCLEOTIDE SEQUENCE [LARGE SCALE GENOMIC DNA]</scope>
    <source>
        <strain evidence="3">CCM 8749</strain>
    </source>
</reference>
<evidence type="ECO:0000313" key="3">
    <source>
        <dbReference type="Proteomes" id="UP001596250"/>
    </source>
</evidence>
<protein>
    <recommendedName>
        <fullName evidence="4">DNA primase</fullName>
    </recommendedName>
</protein>
<organism evidence="2 3">
    <name type="scientific">Marinicrinis lubricantis</name>
    <dbReference type="NCBI Taxonomy" id="2086470"/>
    <lineage>
        <taxon>Bacteria</taxon>
        <taxon>Bacillati</taxon>
        <taxon>Bacillota</taxon>
        <taxon>Bacilli</taxon>
        <taxon>Bacillales</taxon>
        <taxon>Paenibacillaceae</taxon>
    </lineage>
</organism>
<gene>
    <name evidence="2" type="ORF">ACFPXP_04735</name>
</gene>